<protein>
    <submittedName>
        <fullName evidence="1">Uncharacterized protein</fullName>
    </submittedName>
</protein>
<proteinExistence type="predicted"/>
<keyword evidence="2" id="KW-1185">Reference proteome</keyword>
<evidence type="ECO:0000313" key="2">
    <source>
        <dbReference type="Proteomes" id="UP000001203"/>
    </source>
</evidence>
<gene>
    <name evidence="1" type="ordered locus">cce_3389</name>
</gene>
<dbReference type="STRING" id="43989.cce_3389"/>
<dbReference type="Proteomes" id="UP000001203">
    <property type="component" value="Chromosome circular"/>
</dbReference>
<organism evidence="1 2">
    <name type="scientific">Crocosphaera subtropica (strain ATCC 51142 / BH68)</name>
    <name type="common">Cyanothece sp. (strain ATCC 51142)</name>
    <dbReference type="NCBI Taxonomy" id="43989"/>
    <lineage>
        <taxon>Bacteria</taxon>
        <taxon>Bacillati</taxon>
        <taxon>Cyanobacteriota</taxon>
        <taxon>Cyanophyceae</taxon>
        <taxon>Oscillatoriophycideae</taxon>
        <taxon>Chroococcales</taxon>
        <taxon>Aphanothecaceae</taxon>
        <taxon>Crocosphaera</taxon>
        <taxon>Crocosphaera subtropica</taxon>
    </lineage>
</organism>
<dbReference type="HOGENOM" id="CLU_932911_0_0_3"/>
<dbReference type="AlphaFoldDB" id="B1WYX3"/>
<dbReference type="KEGG" id="cyt:cce_3389"/>
<evidence type="ECO:0000313" key="1">
    <source>
        <dbReference type="EMBL" id="ACB52737.1"/>
    </source>
</evidence>
<dbReference type="EMBL" id="CP000806">
    <property type="protein sequence ID" value="ACB52737.1"/>
    <property type="molecule type" value="Genomic_DNA"/>
</dbReference>
<name>B1WYX3_CROS5</name>
<accession>B1WYX3</accession>
<dbReference type="eggNOG" id="ENOG5030QCI">
    <property type="taxonomic scope" value="Bacteria"/>
</dbReference>
<dbReference type="OrthoDB" id="428249at2"/>
<reference evidence="1 2" key="1">
    <citation type="journal article" date="2008" name="Proc. Natl. Acad. Sci. U.S.A.">
        <title>The genome of Cyanothece 51142, a unicellular diazotrophic cyanobacterium important in the marine nitrogen cycle.</title>
        <authorList>
            <person name="Welsh E.A."/>
            <person name="Liberton M."/>
            <person name="Stoeckel J."/>
            <person name="Loh T."/>
            <person name="Elvitigala T."/>
            <person name="Wang C."/>
            <person name="Wollam A."/>
            <person name="Fulton R.S."/>
            <person name="Clifton S.W."/>
            <person name="Jacobs J.M."/>
            <person name="Aurora R."/>
            <person name="Ghosh B.K."/>
            <person name="Sherman L.A."/>
            <person name="Smith R.D."/>
            <person name="Wilson R.K."/>
            <person name="Pakrasi H.B."/>
        </authorList>
    </citation>
    <scope>NUCLEOTIDE SEQUENCE [LARGE SCALE GENOMIC DNA]</scope>
    <source>
        <strain evidence="2">ATCC 51142 / BH68</strain>
    </source>
</reference>
<dbReference type="RefSeq" id="WP_009545440.1">
    <property type="nucleotide sequence ID" value="NC_010546.1"/>
</dbReference>
<sequence>MLKTLSFKLIKTGLGIVVSLNYIHTLTDTSLAATFRLSPDLSWDNLTIEEVTSQDFLESDLLSQLVPPEQGITTVNDSFSSETITEAVSEPSAISLESVVSSLSQISLDAEQENGQMAEVPILPQVDAADVYRDIYDFGTRAAEELSEPISVGVLPPIDGIPALRGGVRTIGGQVAGIPSPTLEQPSLPRFGGPVSVIGSPATNLTAPLRQVSLPSATKVQANTWGDSQVDIFFASLPQEEVVDVDTFVRTVYRTNLSDMIEQIDKSLDLTIDTEFNTMPAEIFPNNAMPSGEFNSNL</sequence>